<evidence type="ECO:0000313" key="2">
    <source>
        <dbReference type="EMBL" id="GFR18807.1"/>
    </source>
</evidence>
<keyword evidence="1" id="KW-0472">Membrane</keyword>
<comment type="caution">
    <text evidence="2">The sequence shown here is derived from an EMBL/GenBank/DDBJ whole genome shotgun (WGS) entry which is preliminary data.</text>
</comment>
<accession>A0A8X6LSA9</accession>
<dbReference type="EMBL" id="BMAO01027667">
    <property type="protein sequence ID" value="GFR18807.1"/>
    <property type="molecule type" value="Genomic_DNA"/>
</dbReference>
<keyword evidence="1" id="KW-0812">Transmembrane</keyword>
<feature type="transmembrane region" description="Helical" evidence="1">
    <location>
        <begin position="15"/>
        <end position="35"/>
    </location>
</feature>
<keyword evidence="3" id="KW-1185">Reference proteome</keyword>
<sequence length="113" mass="13174">MEEFKLGIGNFGQTQYVLCMWMCIILLVNCIWSIVKIGNHGDVESYPHTIEILIYHLQKGEDMITTTLQTYSEYTILIDSQREKIKRLQGLLTPPLSVKRNIIFHLTPLFPYL</sequence>
<dbReference type="Proteomes" id="UP000887116">
    <property type="component" value="Unassembled WGS sequence"/>
</dbReference>
<evidence type="ECO:0000256" key="1">
    <source>
        <dbReference type="SAM" id="Phobius"/>
    </source>
</evidence>
<gene>
    <name evidence="2" type="ORF">TNCT_543321</name>
</gene>
<evidence type="ECO:0000313" key="3">
    <source>
        <dbReference type="Proteomes" id="UP000887116"/>
    </source>
</evidence>
<proteinExistence type="predicted"/>
<organism evidence="2 3">
    <name type="scientific">Trichonephila clavata</name>
    <name type="common">Joro spider</name>
    <name type="synonym">Nephila clavata</name>
    <dbReference type="NCBI Taxonomy" id="2740835"/>
    <lineage>
        <taxon>Eukaryota</taxon>
        <taxon>Metazoa</taxon>
        <taxon>Ecdysozoa</taxon>
        <taxon>Arthropoda</taxon>
        <taxon>Chelicerata</taxon>
        <taxon>Arachnida</taxon>
        <taxon>Araneae</taxon>
        <taxon>Araneomorphae</taxon>
        <taxon>Entelegynae</taxon>
        <taxon>Araneoidea</taxon>
        <taxon>Nephilidae</taxon>
        <taxon>Trichonephila</taxon>
    </lineage>
</organism>
<name>A0A8X6LSA9_TRICU</name>
<protein>
    <submittedName>
        <fullName evidence="2">Uncharacterized protein</fullName>
    </submittedName>
</protein>
<keyword evidence="1" id="KW-1133">Transmembrane helix</keyword>
<reference evidence="2" key="1">
    <citation type="submission" date="2020-07" db="EMBL/GenBank/DDBJ databases">
        <title>Multicomponent nature underlies the extraordinary mechanical properties of spider dragline silk.</title>
        <authorList>
            <person name="Kono N."/>
            <person name="Nakamura H."/>
            <person name="Mori M."/>
            <person name="Yoshida Y."/>
            <person name="Ohtoshi R."/>
            <person name="Malay A.D."/>
            <person name="Moran D.A.P."/>
            <person name="Tomita M."/>
            <person name="Numata K."/>
            <person name="Arakawa K."/>
        </authorList>
    </citation>
    <scope>NUCLEOTIDE SEQUENCE</scope>
</reference>
<dbReference type="AlphaFoldDB" id="A0A8X6LSA9"/>